<evidence type="ECO:0000313" key="3">
    <source>
        <dbReference type="Proteomes" id="UP000192801"/>
    </source>
</evidence>
<dbReference type="Gene3D" id="3.40.50.720">
    <property type="entry name" value="NAD(P)-binding Rossmann-like Domain"/>
    <property type="match status" value="1"/>
</dbReference>
<dbReference type="InterPro" id="IPR010099">
    <property type="entry name" value="SDR39U1"/>
</dbReference>
<dbReference type="STRING" id="444597.BST26_20930"/>
<dbReference type="OrthoDB" id="9801773at2"/>
<dbReference type="PANTHER" id="PTHR11092:SF0">
    <property type="entry name" value="EPIMERASE FAMILY PROTEIN SDR39U1"/>
    <property type="match status" value="1"/>
</dbReference>
<reference evidence="2 3" key="1">
    <citation type="submission" date="2016-12" db="EMBL/GenBank/DDBJ databases">
        <title>The new phylogeny of genus Mycobacterium.</title>
        <authorList>
            <person name="Tortoli E."/>
            <person name="Trovato A."/>
            <person name="Cirillo D.M."/>
        </authorList>
    </citation>
    <scope>NUCLEOTIDE SEQUENCE [LARGE SCALE GENOMIC DNA]</scope>
    <source>
        <strain evidence="2 3">DSM 45130</strain>
    </source>
</reference>
<dbReference type="InterPro" id="IPR013549">
    <property type="entry name" value="DUF1731"/>
</dbReference>
<dbReference type="Proteomes" id="UP000192801">
    <property type="component" value="Unassembled WGS sequence"/>
</dbReference>
<name>A0A1X0CQ63_9MYCO</name>
<evidence type="ECO:0000313" key="2">
    <source>
        <dbReference type="EMBL" id="ORA62321.1"/>
    </source>
</evidence>
<protein>
    <submittedName>
        <fullName evidence="2">TIGR01777 family protein</fullName>
    </submittedName>
</protein>
<dbReference type="EMBL" id="MVHS01000093">
    <property type="protein sequence ID" value="ORA62321.1"/>
    <property type="molecule type" value="Genomic_DNA"/>
</dbReference>
<dbReference type="InterPro" id="IPR001509">
    <property type="entry name" value="Epimerase_deHydtase"/>
</dbReference>
<comment type="caution">
    <text evidence="2">The sequence shown here is derived from an EMBL/GenBank/DDBJ whole genome shotgun (WGS) entry which is preliminary data.</text>
</comment>
<proteinExistence type="inferred from homology"/>
<dbReference type="Pfam" id="PF08338">
    <property type="entry name" value="DUF1731"/>
    <property type="match status" value="1"/>
</dbReference>
<accession>A0A1X0CQ63</accession>
<dbReference type="AlphaFoldDB" id="A0A1X0CQ63"/>
<dbReference type="PANTHER" id="PTHR11092">
    <property type="entry name" value="SUGAR NUCLEOTIDE EPIMERASE RELATED"/>
    <property type="match status" value="1"/>
</dbReference>
<gene>
    <name evidence="2" type="ORF">BST26_20930</name>
</gene>
<organism evidence="2 3">
    <name type="scientific">Mycolicibacterium insubricum</name>
    <dbReference type="NCBI Taxonomy" id="444597"/>
    <lineage>
        <taxon>Bacteria</taxon>
        <taxon>Bacillati</taxon>
        <taxon>Actinomycetota</taxon>
        <taxon>Actinomycetes</taxon>
        <taxon>Mycobacteriales</taxon>
        <taxon>Mycobacteriaceae</taxon>
        <taxon>Mycolicibacterium</taxon>
    </lineage>
</organism>
<keyword evidence="3" id="KW-1185">Reference proteome</keyword>
<dbReference type="NCBIfam" id="TIGR01777">
    <property type="entry name" value="yfcH"/>
    <property type="match status" value="1"/>
</dbReference>
<evidence type="ECO:0000256" key="1">
    <source>
        <dbReference type="ARBA" id="ARBA00009353"/>
    </source>
</evidence>
<dbReference type="SUPFAM" id="SSF51735">
    <property type="entry name" value="NAD(P)-binding Rossmann-fold domains"/>
    <property type="match status" value="1"/>
</dbReference>
<dbReference type="RefSeq" id="WP_083033826.1">
    <property type="nucleotide sequence ID" value="NZ_AP022618.1"/>
</dbReference>
<sequence>MAPDRSVVAIAGSSGLIGSALAVALRDAGRPVLRLVRRPPAGPDQRYWNPDTGELDPGVLDGVAAVVNLCGAPVAGRRWSGAYQQQLRNSRIIPTDVLATAVARAGVPVLVNGSAIGFYGDTGSRAVDETACAGAGFLSGLCVDWEAATAPAADAGARVVNIRTGHVLSATGGLLGALRPLFRLGLGARFGDGRQYLSWISLADTVAALQLIIDDPGISGPVNLTGPEPVTNAEFTTALGRALGRPTPLRVPGFAARALLGEFAEEGLLTGQRVLPAALAAAGFQFRHNTLGEALDYAVRG</sequence>
<comment type="similarity">
    <text evidence="1">Belongs to the NAD(P)-dependent epimerase/dehydratase family. SDR39U1 subfamily.</text>
</comment>
<dbReference type="InterPro" id="IPR036291">
    <property type="entry name" value="NAD(P)-bd_dom_sf"/>
</dbReference>
<dbReference type="Pfam" id="PF01370">
    <property type="entry name" value="Epimerase"/>
    <property type="match status" value="1"/>
</dbReference>